<dbReference type="EMBL" id="JABZEO010000010">
    <property type="protein sequence ID" value="NVZ10545.1"/>
    <property type="molecule type" value="Genomic_DNA"/>
</dbReference>
<keyword evidence="2" id="KW-1185">Reference proteome</keyword>
<evidence type="ECO:0000313" key="1">
    <source>
        <dbReference type="EMBL" id="NVZ10545.1"/>
    </source>
</evidence>
<dbReference type="Pfam" id="PF19456">
    <property type="entry name" value="MobI"/>
    <property type="match status" value="1"/>
</dbReference>
<comment type="caution">
    <text evidence="1">The sequence shown here is derived from an EMBL/GenBank/DDBJ whole genome shotgun (WGS) entry which is preliminary data.</text>
</comment>
<protein>
    <submittedName>
        <fullName evidence="1">Uncharacterized protein</fullName>
    </submittedName>
</protein>
<dbReference type="Proteomes" id="UP000592294">
    <property type="component" value="Unassembled WGS sequence"/>
</dbReference>
<dbReference type="AlphaFoldDB" id="A0A850RCF6"/>
<reference evidence="1 2" key="1">
    <citation type="submission" date="2020-06" db="EMBL/GenBank/DDBJ databases">
        <title>Whole-genome sequence of Allochromatium humboldtianum DSM 21881, type strain.</title>
        <authorList>
            <person name="Kyndt J.A."/>
            <person name="Meyer T.E."/>
        </authorList>
    </citation>
    <scope>NUCLEOTIDE SEQUENCE [LARGE SCALE GENOMIC DNA]</scope>
    <source>
        <strain evidence="1 2">DSM 21881</strain>
    </source>
</reference>
<proteinExistence type="predicted"/>
<evidence type="ECO:0000313" key="2">
    <source>
        <dbReference type="Proteomes" id="UP000592294"/>
    </source>
</evidence>
<gene>
    <name evidence="1" type="ORF">HW932_14870</name>
</gene>
<organism evidence="1 2">
    <name type="scientific">Allochromatium humboldtianum</name>
    <dbReference type="NCBI Taxonomy" id="504901"/>
    <lineage>
        <taxon>Bacteria</taxon>
        <taxon>Pseudomonadati</taxon>
        <taxon>Pseudomonadota</taxon>
        <taxon>Gammaproteobacteria</taxon>
        <taxon>Chromatiales</taxon>
        <taxon>Chromatiaceae</taxon>
        <taxon>Allochromatium</taxon>
    </lineage>
</organism>
<accession>A0A850RCF6</accession>
<sequence length="174" mass="20137">MHSQRPTTHDSLDWTGNETAEPDPLWAAVESATLRRLDTLYAEAVALATDCMDALLQAREAHPYHARGSVGVRVRRSPSPRSAPGVFLIEWFRVRGQQRTDYIARGSGHRYARRTFGRLEPWEWALIETYEPRFAEIRLLLHQIGLLRRQVRHLTVLLERRERPDSGLAFELQD</sequence>
<dbReference type="InterPro" id="IPR045809">
    <property type="entry name" value="MobI"/>
</dbReference>
<name>A0A850RCF6_9GAMM</name>
<dbReference type="RefSeq" id="WP_176977282.1">
    <property type="nucleotide sequence ID" value="NZ_JABZEO010000010.1"/>
</dbReference>